<dbReference type="InterPro" id="IPR050483">
    <property type="entry name" value="CoA-transferase_III_domain"/>
</dbReference>
<protein>
    <submittedName>
        <fullName evidence="2">CaiB/BaiF CoA transferase family protein</fullName>
    </submittedName>
</protein>
<dbReference type="InterPro" id="IPR023606">
    <property type="entry name" value="CoA-Trfase_III_dom_1_sf"/>
</dbReference>
<reference evidence="2" key="1">
    <citation type="submission" date="2024-07" db="EMBL/GenBank/DDBJ databases">
        <authorList>
            <person name="fu j."/>
        </authorList>
    </citation>
    <scope>NUCLEOTIDE SEQUENCE</scope>
    <source>
        <strain evidence="2">P10A9</strain>
    </source>
</reference>
<dbReference type="AlphaFoldDB" id="A0AB39L1V0"/>
<dbReference type="Gene3D" id="3.40.50.10540">
    <property type="entry name" value="Crotonobetainyl-coa:carnitine coa-transferase, domain 1"/>
    <property type="match status" value="1"/>
</dbReference>
<dbReference type="InterPro" id="IPR044855">
    <property type="entry name" value="CoA-Trfase_III_dom3_sf"/>
</dbReference>
<dbReference type="InterPro" id="IPR003673">
    <property type="entry name" value="CoA-Trfase_fam_III"/>
</dbReference>
<name>A0AB39L1V0_9MICC</name>
<dbReference type="Pfam" id="PF02515">
    <property type="entry name" value="CoA_transf_3"/>
    <property type="match status" value="1"/>
</dbReference>
<dbReference type="SUPFAM" id="SSF89796">
    <property type="entry name" value="CoA-transferase family III (CaiB/BaiF)"/>
    <property type="match status" value="1"/>
</dbReference>
<keyword evidence="1 2" id="KW-0808">Transferase</keyword>
<dbReference type="PANTHER" id="PTHR48207">
    <property type="entry name" value="SUCCINATE--HYDROXYMETHYLGLUTARATE COA-TRANSFERASE"/>
    <property type="match status" value="1"/>
</dbReference>
<dbReference type="PANTHER" id="PTHR48207:SF3">
    <property type="entry name" value="SUCCINATE--HYDROXYMETHYLGLUTARATE COA-TRANSFERASE"/>
    <property type="match status" value="1"/>
</dbReference>
<dbReference type="KEGG" id="spue:AB5L97_16945"/>
<accession>A0AB39L1V0</accession>
<proteinExistence type="predicted"/>
<organism evidence="2">
    <name type="scientific">Sinomonas puerhi</name>
    <dbReference type="NCBI Taxonomy" id="3238584"/>
    <lineage>
        <taxon>Bacteria</taxon>
        <taxon>Bacillati</taxon>
        <taxon>Actinomycetota</taxon>
        <taxon>Actinomycetes</taxon>
        <taxon>Micrococcales</taxon>
        <taxon>Micrococcaceae</taxon>
        <taxon>Sinomonas</taxon>
    </lineage>
</organism>
<evidence type="ECO:0000313" key="2">
    <source>
        <dbReference type="EMBL" id="XDP44936.1"/>
    </source>
</evidence>
<dbReference type="EMBL" id="CP163302">
    <property type="protein sequence ID" value="XDP44936.1"/>
    <property type="molecule type" value="Genomic_DNA"/>
</dbReference>
<gene>
    <name evidence="2" type="ORF">AB5L97_16945</name>
</gene>
<dbReference type="Gene3D" id="3.30.1540.10">
    <property type="entry name" value="formyl-coa transferase, domain 3"/>
    <property type="match status" value="1"/>
</dbReference>
<dbReference type="RefSeq" id="WP_369045537.1">
    <property type="nucleotide sequence ID" value="NZ_CP163302.1"/>
</dbReference>
<evidence type="ECO:0000256" key="1">
    <source>
        <dbReference type="ARBA" id="ARBA00022679"/>
    </source>
</evidence>
<dbReference type="GO" id="GO:0008410">
    <property type="term" value="F:CoA-transferase activity"/>
    <property type="evidence" value="ECO:0007669"/>
    <property type="project" value="TreeGrafter"/>
</dbReference>
<sequence length="409" mass="43178">MTAQTISADPQVGDPREAGIAVEDAFGRASTGPLAGLVIADFSRVLAGPYCTMLLADLGATVIKVEGPLGDETRAWKPPVRDGESTYYLSINRNKRSIALDFADPQDLAAAQDIASRADVLIENFKPGGLERFGLDYGTVSATNPEIVYASITGFGTAGGATLPGYDLLVQAHSGLMSLTGAPETPAFRSGVAVFDVMTGLHAAIGVLAALKDRSDSGKGQRIEVNLMSSALSGMVNQTAGYLLSGSVPGRMGNEHPSIYPYEPFPTADGDIIIAIGNDRQFRVLCNVLGAPELAEDPRFATAHSRSINRAELRPLLVQLLSQHGAAEWFSILTDARLPSAPINDVADGIRFAEQIGLDPVVSVGDGDGSLPGVRNPITFSRTPASYDLVPPGLDADRDPIMTWLHQPR</sequence>